<gene>
    <name evidence="6" type="ORF">ACFQ2T_03455</name>
</gene>
<keyword evidence="3" id="KW-1005">Bacterial flagellum biogenesis</keyword>
<accession>A0ABW3P694</accession>
<reference evidence="7" key="1">
    <citation type="journal article" date="2019" name="Int. J. Syst. Evol. Microbiol.">
        <title>The Global Catalogue of Microorganisms (GCM) 10K type strain sequencing project: providing services to taxonomists for standard genome sequencing and annotation.</title>
        <authorList>
            <consortium name="The Broad Institute Genomics Platform"/>
            <consortium name="The Broad Institute Genome Sequencing Center for Infectious Disease"/>
            <person name="Wu L."/>
            <person name="Ma J."/>
        </authorList>
    </citation>
    <scope>NUCLEOTIDE SEQUENCE [LARGE SCALE GENOMIC DNA]</scope>
    <source>
        <strain evidence="7">CCUG 58411</strain>
    </source>
</reference>
<evidence type="ECO:0000256" key="2">
    <source>
        <dbReference type="ARBA" id="ARBA00022490"/>
    </source>
</evidence>
<evidence type="ECO:0000256" key="3">
    <source>
        <dbReference type="ARBA" id="ARBA00022795"/>
    </source>
</evidence>
<evidence type="ECO:0000256" key="4">
    <source>
        <dbReference type="ARBA" id="ARBA00023186"/>
    </source>
</evidence>
<dbReference type="InterPro" id="IPR008622">
    <property type="entry name" value="FliT"/>
</dbReference>
<keyword evidence="4" id="KW-0143">Chaperone</keyword>
<comment type="subcellular location">
    <subcellularLocation>
        <location evidence="1">Cytoplasm</location>
        <location evidence="1">Cytosol</location>
    </subcellularLocation>
</comment>
<keyword evidence="7" id="KW-1185">Reference proteome</keyword>
<evidence type="ECO:0000313" key="6">
    <source>
        <dbReference type="EMBL" id="MFD1121549.1"/>
    </source>
</evidence>
<evidence type="ECO:0000256" key="5">
    <source>
        <dbReference type="ARBA" id="ARBA00093797"/>
    </source>
</evidence>
<organism evidence="6 7">
    <name type="scientific">Methylophilus flavus</name>
    <dbReference type="NCBI Taxonomy" id="640084"/>
    <lineage>
        <taxon>Bacteria</taxon>
        <taxon>Pseudomonadati</taxon>
        <taxon>Pseudomonadota</taxon>
        <taxon>Betaproteobacteria</taxon>
        <taxon>Nitrosomonadales</taxon>
        <taxon>Methylophilaceae</taxon>
        <taxon>Methylophilus</taxon>
    </lineage>
</organism>
<keyword evidence="2" id="KW-0963">Cytoplasm</keyword>
<keyword evidence="6" id="KW-0282">Flagellum</keyword>
<dbReference type="Proteomes" id="UP001597206">
    <property type="component" value="Unassembled WGS sequence"/>
</dbReference>
<name>A0ABW3P694_9PROT</name>
<comment type="caution">
    <text evidence="6">The sequence shown here is derived from an EMBL/GenBank/DDBJ whole genome shotgun (WGS) entry which is preliminary data.</text>
</comment>
<proteinExistence type="predicted"/>
<evidence type="ECO:0000256" key="1">
    <source>
        <dbReference type="ARBA" id="ARBA00004514"/>
    </source>
</evidence>
<dbReference type="RefSeq" id="WP_379030554.1">
    <property type="nucleotide sequence ID" value="NZ_JBHTLN010000001.1"/>
</dbReference>
<keyword evidence="6" id="KW-0966">Cell projection</keyword>
<keyword evidence="6" id="KW-0969">Cilium</keyword>
<dbReference type="EMBL" id="JBHTLN010000001">
    <property type="protein sequence ID" value="MFD1121549.1"/>
    <property type="molecule type" value="Genomic_DNA"/>
</dbReference>
<evidence type="ECO:0000313" key="7">
    <source>
        <dbReference type="Proteomes" id="UP001597206"/>
    </source>
</evidence>
<dbReference type="Gene3D" id="1.20.58.380">
    <property type="entry name" value="Flagellar protein flit"/>
    <property type="match status" value="1"/>
</dbReference>
<dbReference type="Pfam" id="PF05400">
    <property type="entry name" value="FliT"/>
    <property type="match status" value="1"/>
</dbReference>
<protein>
    <recommendedName>
        <fullName evidence="5">Flagellar protein FliT</fullName>
    </recommendedName>
</protein>
<sequence>MMSKALIDTYESSAKIMEQMLIAARQSAWEKVTELEQSYMLKIEVIKTLEQNLRLQSETLNAEEHSRKQKLVQKILADDGEIRNLLYPVMHRITDMIFDAQLHARIPPDAI</sequence>